<dbReference type="GO" id="GO:0031902">
    <property type="term" value="C:late endosome membrane"/>
    <property type="evidence" value="ECO:0007669"/>
    <property type="project" value="UniProtKB-SubCell"/>
</dbReference>
<evidence type="ECO:0000256" key="8">
    <source>
        <dbReference type="ARBA" id="ARBA00023015"/>
    </source>
</evidence>
<evidence type="ECO:0000256" key="12">
    <source>
        <dbReference type="ARBA" id="ARBA00023329"/>
    </source>
</evidence>
<dbReference type="PANTHER" id="PTHR14971:SF2">
    <property type="entry name" value="VESICULAR, OVEREXPRESSED IN CANCER, PROSURVIVAL PROTEIN 1"/>
    <property type="match status" value="1"/>
</dbReference>
<proteinExistence type="inferred from homology"/>
<keyword evidence="11" id="KW-0458">Lysosome</keyword>
<evidence type="ECO:0000256" key="7">
    <source>
        <dbReference type="ARBA" id="ARBA00022989"/>
    </source>
</evidence>
<dbReference type="AlphaFoldDB" id="A0A0C9RAT7"/>
<evidence type="ECO:0000256" key="1">
    <source>
        <dbReference type="ARBA" id="ARBA00004156"/>
    </source>
</evidence>
<evidence type="ECO:0000256" key="3">
    <source>
        <dbReference type="ARBA" id="ARBA00006655"/>
    </source>
</evidence>
<evidence type="ECO:0000256" key="16">
    <source>
        <dbReference type="ARBA" id="ARBA00046288"/>
    </source>
</evidence>
<name>A0A0C9RAT7_9HYME</name>
<keyword evidence="4 17" id="KW-0812">Transmembrane</keyword>
<keyword evidence="12" id="KW-0968">Cytoplasmic vesicle</keyword>
<keyword evidence="9 17" id="KW-0472">Membrane</keyword>
<evidence type="ECO:0000256" key="5">
    <source>
        <dbReference type="ARBA" id="ARBA00022729"/>
    </source>
</evidence>
<protein>
    <recommendedName>
        <fullName evidence="14">WW domain binding protein VOPP1</fullName>
    </recommendedName>
    <alternativeName>
        <fullName evidence="15">Vesicular, overexpressed in cancer, prosurvival protein 1</fullName>
    </alternativeName>
</protein>
<evidence type="ECO:0000256" key="17">
    <source>
        <dbReference type="SAM" id="Phobius"/>
    </source>
</evidence>
<keyword evidence="8" id="KW-0805">Transcription regulation</keyword>
<dbReference type="GO" id="GO:0005765">
    <property type="term" value="C:lysosomal membrane"/>
    <property type="evidence" value="ECO:0007669"/>
    <property type="project" value="UniProtKB-SubCell"/>
</dbReference>
<evidence type="ECO:0000256" key="9">
    <source>
        <dbReference type="ARBA" id="ARBA00023136"/>
    </source>
</evidence>
<evidence type="ECO:0000256" key="15">
    <source>
        <dbReference type="ARBA" id="ARBA00035715"/>
    </source>
</evidence>
<reference evidence="18" key="1">
    <citation type="submission" date="2015-01" db="EMBL/GenBank/DDBJ databases">
        <title>Transcriptome Assembly of Fopius arisanus.</title>
        <authorList>
            <person name="Geib S."/>
        </authorList>
    </citation>
    <scope>NUCLEOTIDE SEQUENCE</scope>
</reference>
<gene>
    <name evidence="18" type="primary">Vopp1</name>
    <name evidence="18" type="ORF">g.32626</name>
</gene>
<accession>A0A0C9RAT7</accession>
<keyword evidence="10" id="KW-0804">Transcription</keyword>
<keyword evidence="6" id="KW-0967">Endosome</keyword>
<dbReference type="InterPro" id="IPR026229">
    <property type="entry name" value="VOPP1"/>
</dbReference>
<keyword evidence="7 17" id="KW-1133">Transmembrane helix</keyword>
<feature type="transmembrane region" description="Helical" evidence="17">
    <location>
        <begin position="64"/>
        <end position="84"/>
    </location>
</feature>
<evidence type="ECO:0000313" key="18">
    <source>
        <dbReference type="EMBL" id="JAG75192.1"/>
    </source>
</evidence>
<keyword evidence="5" id="KW-0732">Signal</keyword>
<evidence type="ECO:0000256" key="6">
    <source>
        <dbReference type="ARBA" id="ARBA00022753"/>
    </source>
</evidence>
<evidence type="ECO:0000256" key="2">
    <source>
        <dbReference type="ARBA" id="ARBA00004656"/>
    </source>
</evidence>
<evidence type="ECO:0000256" key="4">
    <source>
        <dbReference type="ARBA" id="ARBA00022692"/>
    </source>
</evidence>
<evidence type="ECO:0000256" key="11">
    <source>
        <dbReference type="ARBA" id="ARBA00023228"/>
    </source>
</evidence>
<comment type="similarity">
    <text evidence="3">Belongs to the VOPP1/ECOP family.</text>
</comment>
<organism evidence="18">
    <name type="scientific">Fopius arisanus</name>
    <dbReference type="NCBI Taxonomy" id="64838"/>
    <lineage>
        <taxon>Eukaryota</taxon>
        <taxon>Metazoa</taxon>
        <taxon>Ecdysozoa</taxon>
        <taxon>Arthropoda</taxon>
        <taxon>Hexapoda</taxon>
        <taxon>Insecta</taxon>
        <taxon>Pterygota</taxon>
        <taxon>Neoptera</taxon>
        <taxon>Endopterygota</taxon>
        <taxon>Hymenoptera</taxon>
        <taxon>Apocrita</taxon>
        <taxon>Ichneumonoidea</taxon>
        <taxon>Braconidae</taxon>
        <taxon>Opiinae</taxon>
        <taxon>Fopius</taxon>
    </lineage>
</organism>
<evidence type="ECO:0000256" key="10">
    <source>
        <dbReference type="ARBA" id="ARBA00023163"/>
    </source>
</evidence>
<evidence type="ECO:0000256" key="14">
    <source>
        <dbReference type="ARBA" id="ARBA00035708"/>
    </source>
</evidence>
<dbReference type="PANTHER" id="PTHR14971">
    <property type="entry name" value="VESICULAR, OVEREXPRESSED IN CANCER, PROSURVIVAL PROTEIN 1"/>
    <property type="match status" value="1"/>
</dbReference>
<sequence>MISSYIKRVAIVAGLSECLIYAEAIKYCAFEIGGNPKYYKCPKNEHCCNFGCCVSPGFQIYHLWYYWLLVIIMFLVCSGGGWWYRYWLQGRYRAAASVIPTTTRSSHTRAHSNPQRGTLCQGQQASISYNSSRNTVFLHRMWKGPHRGTPASPPYTATPPTHSTPYHPPNVVLNDLNCPYYQLYGPPPSYDTVIAQSRIKNNPLSLADNSRTAQSCTHHPYTGQQLHTCDYYQSHDNCQHQCSHQDTRVDDASTELHPSAILNSPSNERSSVINPSDNVILDALNNHSIPYNLRGIAQTNDQRPSTSTDSRGIFHFDISKHKGGIGRSKSLD</sequence>
<evidence type="ECO:0000256" key="13">
    <source>
        <dbReference type="ARBA" id="ARBA00035628"/>
    </source>
</evidence>
<dbReference type="EMBL" id="GBYB01005425">
    <property type="protein sequence ID" value="JAG75192.1"/>
    <property type="molecule type" value="Transcribed_RNA"/>
</dbReference>
<comment type="subcellular location">
    <subcellularLocation>
        <location evidence="1">Cytoplasmic vesicle membrane</location>
    </subcellularLocation>
    <subcellularLocation>
        <location evidence="16">Endomembrane system</location>
        <topology evidence="16">Single-pass type I membrane protein</topology>
    </subcellularLocation>
    <subcellularLocation>
        <location evidence="13">Late endosome membrane</location>
        <topology evidence="13">Single-pass membrane protein</topology>
    </subcellularLocation>
    <subcellularLocation>
        <location evidence="2">Lysosome membrane</location>
    </subcellularLocation>
</comment>